<accession>A0A0N0U697</accession>
<reference evidence="2 3" key="1">
    <citation type="submission" date="2015-07" db="EMBL/GenBank/DDBJ databases">
        <title>The genome of Melipona quadrifasciata.</title>
        <authorList>
            <person name="Pan H."/>
            <person name="Kapheim K."/>
        </authorList>
    </citation>
    <scope>NUCLEOTIDE SEQUENCE [LARGE SCALE GENOMIC DNA]</scope>
    <source>
        <strain evidence="2">0111107301</strain>
        <tissue evidence="2">Whole body</tissue>
    </source>
</reference>
<proteinExistence type="predicted"/>
<feature type="region of interest" description="Disordered" evidence="1">
    <location>
        <begin position="41"/>
        <end position="61"/>
    </location>
</feature>
<gene>
    <name evidence="2" type="ORF">WN51_11587</name>
</gene>
<name>A0A0N0U697_9HYME</name>
<evidence type="ECO:0000313" key="2">
    <source>
        <dbReference type="EMBL" id="KOX76258.1"/>
    </source>
</evidence>
<protein>
    <submittedName>
        <fullName evidence="2">Uncharacterized protein</fullName>
    </submittedName>
</protein>
<sequence length="77" mass="8972">MTSVENFSTYISNRTEFQFSFFLKTTGELAQVTINPLTTSSRAIRSNTENNQTRRKNERDRGDKYVAREITANFIQE</sequence>
<organism evidence="2 3">
    <name type="scientific">Melipona quadrifasciata</name>
    <dbReference type="NCBI Taxonomy" id="166423"/>
    <lineage>
        <taxon>Eukaryota</taxon>
        <taxon>Metazoa</taxon>
        <taxon>Ecdysozoa</taxon>
        <taxon>Arthropoda</taxon>
        <taxon>Hexapoda</taxon>
        <taxon>Insecta</taxon>
        <taxon>Pterygota</taxon>
        <taxon>Neoptera</taxon>
        <taxon>Endopterygota</taxon>
        <taxon>Hymenoptera</taxon>
        <taxon>Apocrita</taxon>
        <taxon>Aculeata</taxon>
        <taxon>Apoidea</taxon>
        <taxon>Anthophila</taxon>
        <taxon>Apidae</taxon>
        <taxon>Melipona</taxon>
    </lineage>
</organism>
<dbReference type="AlphaFoldDB" id="A0A0N0U697"/>
<evidence type="ECO:0000256" key="1">
    <source>
        <dbReference type="SAM" id="MobiDB-lite"/>
    </source>
</evidence>
<keyword evidence="3" id="KW-1185">Reference proteome</keyword>
<evidence type="ECO:0000313" key="3">
    <source>
        <dbReference type="Proteomes" id="UP000053105"/>
    </source>
</evidence>
<dbReference type="Proteomes" id="UP000053105">
    <property type="component" value="Unassembled WGS sequence"/>
</dbReference>
<dbReference type="EMBL" id="KQ435750">
    <property type="protein sequence ID" value="KOX76258.1"/>
    <property type="molecule type" value="Genomic_DNA"/>
</dbReference>
<feature type="compositionally biased region" description="Polar residues" evidence="1">
    <location>
        <begin position="41"/>
        <end position="51"/>
    </location>
</feature>